<dbReference type="AlphaFoldDB" id="A0A1B0A7X5"/>
<accession>A0A1B0A7X5</accession>
<reference evidence="1" key="2">
    <citation type="submission" date="2020-05" db="UniProtKB">
        <authorList>
            <consortium name="EnsemblMetazoa"/>
        </authorList>
    </citation>
    <scope>IDENTIFICATION</scope>
    <source>
        <strain evidence="1">IAEA</strain>
    </source>
</reference>
<protein>
    <submittedName>
        <fullName evidence="1">Uncharacterized protein</fullName>
    </submittedName>
</protein>
<organism evidence="1 2">
    <name type="scientific">Glossina pallidipes</name>
    <name type="common">Tsetse fly</name>
    <dbReference type="NCBI Taxonomy" id="7398"/>
    <lineage>
        <taxon>Eukaryota</taxon>
        <taxon>Metazoa</taxon>
        <taxon>Ecdysozoa</taxon>
        <taxon>Arthropoda</taxon>
        <taxon>Hexapoda</taxon>
        <taxon>Insecta</taxon>
        <taxon>Pterygota</taxon>
        <taxon>Neoptera</taxon>
        <taxon>Endopterygota</taxon>
        <taxon>Diptera</taxon>
        <taxon>Brachycera</taxon>
        <taxon>Muscomorpha</taxon>
        <taxon>Hippoboscoidea</taxon>
        <taxon>Glossinidae</taxon>
        <taxon>Glossina</taxon>
    </lineage>
</organism>
<reference evidence="2" key="1">
    <citation type="submission" date="2014-03" db="EMBL/GenBank/DDBJ databases">
        <authorList>
            <person name="Aksoy S."/>
            <person name="Warren W."/>
            <person name="Wilson R.K."/>
        </authorList>
    </citation>
    <scope>NUCLEOTIDE SEQUENCE [LARGE SCALE GENOMIC DNA]</scope>
    <source>
        <strain evidence="2">IAEA</strain>
    </source>
</reference>
<dbReference type="Proteomes" id="UP000092445">
    <property type="component" value="Unassembled WGS sequence"/>
</dbReference>
<dbReference type="VEuPathDB" id="VectorBase:GPAI037008"/>
<sequence length="227" mass="26382">MQSNDTSQTPFRVCTRIYCSHTNSFLIQQLGPAVYESSTEWMHITNAPTLLQVQFQILPYSIQLTDSKKKKIFERLLSEEIMSKNINYSYNWKAAINLLSCETVVSKQKPLNDVDDDSSTWSNHRPDFIRIKACRRNLLTIRNIIDEAIKELLELQKRYKAIAFKQAEVGLKHWCLLCGKRAIETHLHYCSQDSKEQYLSFCLVNANKGIQKHSDNRLWKVLALAII</sequence>
<keyword evidence="2" id="KW-1185">Reference proteome</keyword>
<name>A0A1B0A7X5_GLOPL</name>
<proteinExistence type="predicted"/>
<dbReference type="EnsemblMetazoa" id="GPAI037008-RA">
    <property type="protein sequence ID" value="GPAI037008-PA"/>
    <property type="gene ID" value="GPAI037008"/>
</dbReference>
<evidence type="ECO:0000313" key="1">
    <source>
        <dbReference type="EnsemblMetazoa" id="GPAI037008-PA"/>
    </source>
</evidence>
<evidence type="ECO:0000313" key="2">
    <source>
        <dbReference type="Proteomes" id="UP000092445"/>
    </source>
</evidence>